<protein>
    <recommendedName>
        <fullName evidence="2">Dynein heavy chain hydrolytic ATP-binding dynein motor region domain-containing protein</fullName>
    </recommendedName>
</protein>
<dbReference type="AlphaFoldDB" id="A0A3B4GTL0"/>
<dbReference type="InterPro" id="IPR035699">
    <property type="entry name" value="AAA_6"/>
</dbReference>
<dbReference type="InterPro" id="IPR027417">
    <property type="entry name" value="P-loop_NTPase"/>
</dbReference>
<sequence>MRAVKTVISAAGNLKRENPNMNELICLRAIQDVNVPKFLQDDLKLFIGIVSDLFPKIKQELINYVFLLSLFLNALITELVGIPGYINKCIQLYETTVVRHGLMLVGPSGSGKTKVSPFHVVLVFNVFAVQTYVLNPKSITMGQLYGEYDLLTHEWTDGILSCLIRQGVASMDQKKKWYMFDGPVDAVWIENLNTVLDDNKKLCLSSGEIIKLTDVQDLAVASPATVSRCGMVYLEPSILGLTPFTECWLRQIPKALKPYKEMLSSLFDRFLQVKE</sequence>
<dbReference type="GO" id="GO:0005524">
    <property type="term" value="F:ATP binding"/>
    <property type="evidence" value="ECO:0007669"/>
    <property type="project" value="InterPro"/>
</dbReference>
<name>A0A3B4GTL0_9CICH</name>
<dbReference type="PANTHER" id="PTHR22878:SF73">
    <property type="entry name" value="DYNEIN AXONEMAL HEAVY CHAIN 1"/>
    <property type="match status" value="1"/>
</dbReference>
<dbReference type="GO" id="GO:0007018">
    <property type="term" value="P:microtubule-based movement"/>
    <property type="evidence" value="ECO:0007669"/>
    <property type="project" value="InterPro"/>
</dbReference>
<evidence type="ECO:0000313" key="3">
    <source>
        <dbReference type="Ensembl" id="ENSPNYP00000026562.1"/>
    </source>
</evidence>
<dbReference type="STRING" id="303518.ENSPNYP00000026562"/>
<organism evidence="3">
    <name type="scientific">Pundamilia nyererei</name>
    <dbReference type="NCBI Taxonomy" id="303518"/>
    <lineage>
        <taxon>Eukaryota</taxon>
        <taxon>Metazoa</taxon>
        <taxon>Chordata</taxon>
        <taxon>Craniata</taxon>
        <taxon>Vertebrata</taxon>
        <taxon>Euteleostomi</taxon>
        <taxon>Actinopterygii</taxon>
        <taxon>Neopterygii</taxon>
        <taxon>Teleostei</taxon>
        <taxon>Neoteleostei</taxon>
        <taxon>Acanthomorphata</taxon>
        <taxon>Ovalentaria</taxon>
        <taxon>Cichlomorphae</taxon>
        <taxon>Cichliformes</taxon>
        <taxon>Cichlidae</taxon>
        <taxon>African cichlids</taxon>
        <taxon>Pseudocrenilabrinae</taxon>
        <taxon>Haplochromini</taxon>
        <taxon>Pundamilia</taxon>
    </lineage>
</organism>
<feature type="domain" description="Dynein heavy chain hydrolytic ATP-binding dynein motor region" evidence="2">
    <location>
        <begin position="1"/>
        <end position="113"/>
    </location>
</feature>
<evidence type="ECO:0000256" key="1">
    <source>
        <dbReference type="SAM" id="Phobius"/>
    </source>
</evidence>
<reference evidence="3" key="1">
    <citation type="submission" date="2023-09" db="UniProtKB">
        <authorList>
            <consortium name="Ensembl"/>
        </authorList>
    </citation>
    <scope>IDENTIFICATION</scope>
</reference>
<dbReference type="GeneTree" id="ENSGT00940000154791"/>
<feature type="transmembrane region" description="Helical" evidence="1">
    <location>
        <begin position="61"/>
        <end position="86"/>
    </location>
</feature>
<keyword evidence="1" id="KW-0812">Transmembrane</keyword>
<dbReference type="Ensembl" id="ENSPNYT00000027211.1">
    <property type="protein sequence ID" value="ENSPNYP00000026562.1"/>
    <property type="gene ID" value="ENSPNYG00000020012.1"/>
</dbReference>
<dbReference type="GO" id="GO:0051959">
    <property type="term" value="F:dynein light intermediate chain binding"/>
    <property type="evidence" value="ECO:0007669"/>
    <property type="project" value="InterPro"/>
</dbReference>
<accession>A0A3B4GTL0</accession>
<dbReference type="GO" id="GO:0045505">
    <property type="term" value="F:dynein intermediate chain binding"/>
    <property type="evidence" value="ECO:0007669"/>
    <property type="project" value="InterPro"/>
</dbReference>
<evidence type="ECO:0000259" key="2">
    <source>
        <dbReference type="Pfam" id="PF12774"/>
    </source>
</evidence>
<dbReference type="GO" id="GO:0030286">
    <property type="term" value="C:dynein complex"/>
    <property type="evidence" value="ECO:0007669"/>
    <property type="project" value="InterPro"/>
</dbReference>
<keyword evidence="1" id="KW-0472">Membrane</keyword>
<dbReference type="Gene3D" id="3.40.50.300">
    <property type="entry name" value="P-loop containing nucleotide triphosphate hydrolases"/>
    <property type="match status" value="1"/>
</dbReference>
<dbReference type="Gene3D" id="1.10.8.710">
    <property type="match status" value="1"/>
</dbReference>
<dbReference type="InterPro" id="IPR043157">
    <property type="entry name" value="Dynein_AAA1S"/>
</dbReference>
<dbReference type="PANTHER" id="PTHR22878">
    <property type="entry name" value="DYNEIN HEAVY CHAIN 6, AXONEMAL-LIKE-RELATED"/>
    <property type="match status" value="1"/>
</dbReference>
<dbReference type="InterPro" id="IPR026983">
    <property type="entry name" value="DHC"/>
</dbReference>
<keyword evidence="1" id="KW-1133">Transmembrane helix</keyword>
<proteinExistence type="predicted"/>
<dbReference type="SUPFAM" id="SSF52540">
    <property type="entry name" value="P-loop containing nucleoside triphosphate hydrolases"/>
    <property type="match status" value="1"/>
</dbReference>
<dbReference type="Pfam" id="PF12774">
    <property type="entry name" value="AAA_6"/>
    <property type="match status" value="1"/>
</dbReference>